<dbReference type="AlphaFoldDB" id="A0A7S3EJI6"/>
<accession>A0A7S3EJI6</accession>
<gene>
    <name evidence="1" type="ORF">RMAR00112_LOCUS26874</name>
</gene>
<evidence type="ECO:0000313" key="1">
    <source>
        <dbReference type="EMBL" id="CAE0058809.1"/>
    </source>
</evidence>
<sequence>MTNLSNREEMISSLRAGLDSVLQGGGGADAIEVDALGQLLKNLLTVFEELPVAVVVNQLPQSPKALLEIAKSNQARVAPIAYRLILCFIYFCKTLPENSAEKRASSWARKAMVNLTHSKLVDVTLLRVAGQDEESLDEQVQQAVAEEANACVRRSMRDAPSHETCFRFEERITKLTETSFAPAWQLLDTYLSEMLSNQVRMDEDLLNPCLEEAVVNSMSSLDSSGLSHLSTESRCSLFCVSHKVLTKQLDLIMDFDAEERVVLEAEYISRLWELAIASTLEADVFITVLNRLTTQGWPSDRLERLTVLNAFARSVRYVCPEQTLFTDLFGIQLRPALSLLNGPKSKMALDQLILCVTRLVEQDEDCLTRVGGLGDILSAHSYWIEDCLISVIKEQIGVQNLGPAIELLMIARSLRQDRVLGDNEEAVAQLLHTSNSVEPFLSMDNRGLREDQRTRWTMVWLSTVRLAVDADGTKLAQYQKELAEIEKNAFVTALERSVHHVNSLLVYEVFIRVHSQPIAS</sequence>
<reference evidence="1" key="1">
    <citation type="submission" date="2021-01" db="EMBL/GenBank/DDBJ databases">
        <authorList>
            <person name="Corre E."/>
            <person name="Pelletier E."/>
            <person name="Niang G."/>
            <person name="Scheremetjew M."/>
            <person name="Finn R."/>
            <person name="Kale V."/>
            <person name="Holt S."/>
            <person name="Cochrane G."/>
            <person name="Meng A."/>
            <person name="Brown T."/>
            <person name="Cohen L."/>
        </authorList>
    </citation>
    <scope>NUCLEOTIDE SEQUENCE</scope>
    <source>
        <strain evidence="1">CCMP 769</strain>
    </source>
</reference>
<organism evidence="1">
    <name type="scientific">Rhodosorus marinus</name>
    <dbReference type="NCBI Taxonomy" id="101924"/>
    <lineage>
        <taxon>Eukaryota</taxon>
        <taxon>Rhodophyta</taxon>
        <taxon>Stylonematophyceae</taxon>
        <taxon>Stylonematales</taxon>
        <taxon>Stylonemataceae</taxon>
        <taxon>Rhodosorus</taxon>
    </lineage>
</organism>
<name>A0A7S3EJI6_9RHOD</name>
<proteinExistence type="predicted"/>
<protein>
    <submittedName>
        <fullName evidence="1">Uncharacterized protein</fullName>
    </submittedName>
</protein>
<dbReference type="EMBL" id="HBHW01034932">
    <property type="protein sequence ID" value="CAE0058809.1"/>
    <property type="molecule type" value="Transcribed_RNA"/>
</dbReference>